<name>A0A251TNQ7_HELAN</name>
<proteinExistence type="predicted"/>
<dbReference type="Proteomes" id="UP000215914">
    <property type="component" value="Chromosome 10"/>
</dbReference>
<accession>A0A251TNQ7</accession>
<sequence>MGGRGFSPNRSFLFLFLEILKNNNNLRALYPLISKALLRYYNQEVTKESPIIAM</sequence>
<dbReference type="InParanoid" id="A0A251TNQ7"/>
<reference evidence="1" key="3">
    <citation type="submission" date="2020-06" db="EMBL/GenBank/DDBJ databases">
        <title>Helianthus annuus Genome sequencing and assembly Release 2.</title>
        <authorList>
            <person name="Gouzy J."/>
            <person name="Langlade N."/>
            <person name="Munos S."/>
        </authorList>
    </citation>
    <scope>NUCLEOTIDE SEQUENCE</scope>
    <source>
        <tissue evidence="1">Leaves</tissue>
    </source>
</reference>
<evidence type="ECO:0000313" key="3">
    <source>
        <dbReference type="Proteomes" id="UP000215914"/>
    </source>
</evidence>
<dbReference type="Gramene" id="mRNA:HanXRQr2_Chr10g0455381">
    <property type="protein sequence ID" value="mRNA:HanXRQr2_Chr10g0455381"/>
    <property type="gene ID" value="HanXRQr2_Chr10g0455381"/>
</dbReference>
<evidence type="ECO:0000313" key="1">
    <source>
        <dbReference type="EMBL" id="KAF5787664.1"/>
    </source>
</evidence>
<dbReference type="EMBL" id="CM007899">
    <property type="protein sequence ID" value="OTG12409.1"/>
    <property type="molecule type" value="Genomic_DNA"/>
</dbReference>
<reference evidence="2" key="2">
    <citation type="submission" date="2017-02" db="EMBL/GenBank/DDBJ databases">
        <title>Sunflower complete genome.</title>
        <authorList>
            <person name="Langlade N."/>
            <person name="Munos S."/>
        </authorList>
    </citation>
    <scope>NUCLEOTIDE SEQUENCE [LARGE SCALE GENOMIC DNA]</scope>
    <source>
        <tissue evidence="2">Leaves</tissue>
    </source>
</reference>
<reference evidence="1 3" key="1">
    <citation type="journal article" date="2017" name="Nature">
        <title>The sunflower genome provides insights into oil metabolism, flowering and Asterid evolution.</title>
        <authorList>
            <person name="Badouin H."/>
            <person name="Gouzy J."/>
            <person name="Grassa C.J."/>
            <person name="Murat F."/>
            <person name="Staton S.E."/>
            <person name="Cottret L."/>
            <person name="Lelandais-Briere C."/>
            <person name="Owens G.L."/>
            <person name="Carrere S."/>
            <person name="Mayjonade B."/>
            <person name="Legrand L."/>
            <person name="Gill N."/>
            <person name="Kane N.C."/>
            <person name="Bowers J.E."/>
            <person name="Hubner S."/>
            <person name="Bellec A."/>
            <person name="Berard A."/>
            <person name="Berges H."/>
            <person name="Blanchet N."/>
            <person name="Boniface M.C."/>
            <person name="Brunel D."/>
            <person name="Catrice O."/>
            <person name="Chaidir N."/>
            <person name="Claudel C."/>
            <person name="Donnadieu C."/>
            <person name="Faraut T."/>
            <person name="Fievet G."/>
            <person name="Helmstetter N."/>
            <person name="King M."/>
            <person name="Knapp S.J."/>
            <person name="Lai Z."/>
            <person name="Le Paslier M.C."/>
            <person name="Lippi Y."/>
            <person name="Lorenzon L."/>
            <person name="Mandel J.R."/>
            <person name="Marage G."/>
            <person name="Marchand G."/>
            <person name="Marquand E."/>
            <person name="Bret-Mestries E."/>
            <person name="Morien E."/>
            <person name="Nambeesan S."/>
            <person name="Nguyen T."/>
            <person name="Pegot-Espagnet P."/>
            <person name="Pouilly N."/>
            <person name="Raftis F."/>
            <person name="Sallet E."/>
            <person name="Schiex T."/>
            <person name="Thomas J."/>
            <person name="Vandecasteele C."/>
            <person name="Vares D."/>
            <person name="Vear F."/>
            <person name="Vautrin S."/>
            <person name="Crespi M."/>
            <person name="Mangin B."/>
            <person name="Burke J.M."/>
            <person name="Salse J."/>
            <person name="Munos S."/>
            <person name="Vincourt P."/>
            <person name="Rieseberg L.H."/>
            <person name="Langlade N.B."/>
        </authorList>
    </citation>
    <scope>NUCLEOTIDE SEQUENCE [LARGE SCALE GENOMIC DNA]</scope>
    <source>
        <strain evidence="3">cv. SF193</strain>
        <tissue evidence="1">Leaves</tissue>
    </source>
</reference>
<dbReference type="EMBL" id="MNCJ02000325">
    <property type="protein sequence ID" value="KAF5787664.1"/>
    <property type="molecule type" value="Genomic_DNA"/>
</dbReference>
<keyword evidence="3" id="KW-1185">Reference proteome</keyword>
<dbReference type="AlphaFoldDB" id="A0A251TNQ7"/>
<protein>
    <submittedName>
        <fullName evidence="2">Uncharacterized protein</fullName>
    </submittedName>
</protein>
<organism evidence="2 3">
    <name type="scientific">Helianthus annuus</name>
    <name type="common">Common sunflower</name>
    <dbReference type="NCBI Taxonomy" id="4232"/>
    <lineage>
        <taxon>Eukaryota</taxon>
        <taxon>Viridiplantae</taxon>
        <taxon>Streptophyta</taxon>
        <taxon>Embryophyta</taxon>
        <taxon>Tracheophyta</taxon>
        <taxon>Spermatophyta</taxon>
        <taxon>Magnoliopsida</taxon>
        <taxon>eudicotyledons</taxon>
        <taxon>Gunneridae</taxon>
        <taxon>Pentapetalae</taxon>
        <taxon>asterids</taxon>
        <taxon>campanulids</taxon>
        <taxon>Asterales</taxon>
        <taxon>Asteraceae</taxon>
        <taxon>Asteroideae</taxon>
        <taxon>Heliantheae alliance</taxon>
        <taxon>Heliantheae</taxon>
        <taxon>Helianthus</taxon>
    </lineage>
</organism>
<evidence type="ECO:0000313" key="2">
    <source>
        <dbReference type="EMBL" id="OTG12409.1"/>
    </source>
</evidence>
<gene>
    <name evidence="2" type="ORF">HannXRQ_Chr10g0309361</name>
    <name evidence="1" type="ORF">HanXRQr2_Chr10g0455381</name>
</gene>